<keyword evidence="3" id="KW-1185">Reference proteome</keyword>
<dbReference type="RefSeq" id="WP_378555417.1">
    <property type="nucleotide sequence ID" value="NZ_JBHSDL010000002.1"/>
</dbReference>
<evidence type="ECO:0000313" key="2">
    <source>
        <dbReference type="EMBL" id="MFC4372899.1"/>
    </source>
</evidence>
<dbReference type="Proteomes" id="UP001595844">
    <property type="component" value="Unassembled WGS sequence"/>
</dbReference>
<protein>
    <submittedName>
        <fullName evidence="2">Uncharacterized protein</fullName>
    </submittedName>
</protein>
<evidence type="ECO:0000256" key="1">
    <source>
        <dbReference type="SAM" id="Phobius"/>
    </source>
</evidence>
<comment type="caution">
    <text evidence="2">The sequence shown here is derived from an EMBL/GenBank/DDBJ whole genome shotgun (WGS) entry which is preliminary data.</text>
</comment>
<reference evidence="3" key="1">
    <citation type="journal article" date="2019" name="Int. J. Syst. Evol. Microbiol.">
        <title>The Global Catalogue of Microorganisms (GCM) 10K type strain sequencing project: providing services to taxonomists for standard genome sequencing and annotation.</title>
        <authorList>
            <consortium name="The Broad Institute Genomics Platform"/>
            <consortium name="The Broad Institute Genome Sequencing Center for Infectious Disease"/>
            <person name="Wu L."/>
            <person name="Ma J."/>
        </authorList>
    </citation>
    <scope>NUCLEOTIDE SEQUENCE [LARGE SCALE GENOMIC DNA]</scope>
    <source>
        <strain evidence="3">IBRC-M 10490</strain>
    </source>
</reference>
<proteinExistence type="predicted"/>
<evidence type="ECO:0000313" key="3">
    <source>
        <dbReference type="Proteomes" id="UP001595844"/>
    </source>
</evidence>
<keyword evidence="1" id="KW-0812">Transmembrane</keyword>
<feature type="transmembrane region" description="Helical" evidence="1">
    <location>
        <begin position="43"/>
        <end position="72"/>
    </location>
</feature>
<keyword evidence="1" id="KW-0472">Membrane</keyword>
<keyword evidence="1" id="KW-1133">Transmembrane helix</keyword>
<sequence length="87" mass="9360">MKNLPTARWRLLGLSALALVLYLVLHWSVTALSARHGFGSPDGLGLGFATLAVLAVAARALLLTVVPAVLAYRMITWVLMRILPGPR</sequence>
<gene>
    <name evidence="2" type="ORF">ACFO5K_02195</name>
</gene>
<organism evidence="2 3">
    <name type="scientific">Nocardia halotolerans</name>
    <dbReference type="NCBI Taxonomy" id="1755878"/>
    <lineage>
        <taxon>Bacteria</taxon>
        <taxon>Bacillati</taxon>
        <taxon>Actinomycetota</taxon>
        <taxon>Actinomycetes</taxon>
        <taxon>Mycobacteriales</taxon>
        <taxon>Nocardiaceae</taxon>
        <taxon>Nocardia</taxon>
    </lineage>
</organism>
<dbReference type="EMBL" id="JBHSDL010000002">
    <property type="protein sequence ID" value="MFC4372899.1"/>
    <property type="molecule type" value="Genomic_DNA"/>
</dbReference>
<accession>A0ABV8VAK7</accession>
<name>A0ABV8VAK7_9NOCA</name>